<feature type="compositionally biased region" description="Polar residues" evidence="1">
    <location>
        <begin position="130"/>
        <end position="144"/>
    </location>
</feature>
<evidence type="ECO:0000313" key="2">
    <source>
        <dbReference type="EMBL" id="CAK0871649.1"/>
    </source>
</evidence>
<feature type="compositionally biased region" description="Basic and acidic residues" evidence="1">
    <location>
        <begin position="24"/>
        <end position="36"/>
    </location>
</feature>
<feature type="compositionally biased region" description="Low complexity" evidence="1">
    <location>
        <begin position="117"/>
        <end position="126"/>
    </location>
</feature>
<comment type="caution">
    <text evidence="2">The sequence shown here is derived from an EMBL/GenBank/DDBJ whole genome shotgun (WGS) entry which is preliminary data.</text>
</comment>
<feature type="compositionally biased region" description="Basic and acidic residues" evidence="1">
    <location>
        <begin position="102"/>
        <end position="111"/>
    </location>
</feature>
<dbReference type="Proteomes" id="UP001189429">
    <property type="component" value="Unassembled WGS sequence"/>
</dbReference>
<organism evidence="2 3">
    <name type="scientific">Prorocentrum cordatum</name>
    <dbReference type="NCBI Taxonomy" id="2364126"/>
    <lineage>
        <taxon>Eukaryota</taxon>
        <taxon>Sar</taxon>
        <taxon>Alveolata</taxon>
        <taxon>Dinophyceae</taxon>
        <taxon>Prorocentrales</taxon>
        <taxon>Prorocentraceae</taxon>
        <taxon>Prorocentrum</taxon>
    </lineage>
</organism>
<gene>
    <name evidence="2" type="ORF">PCOR1329_LOCUS57413</name>
</gene>
<name>A0ABN9VEY3_9DINO</name>
<sequence length="194" mass="20605">MHGLHLGSPSGRDGARARAHGKGWGREEGGRGEEGGPRGTARLARSRAARGAPAGRARERRRPAPAARAGARRSRSRLRGRWEPHGAARGSAHQNSRANLPEMRRSSEKHRAGGSGPSSAYGGPRRASGPSRTRLGTKSRSTGKLSRALGPTHRHSWSGRMSGSSKGASANNLRPLQVCRDVRNNRGMTVGRLA</sequence>
<dbReference type="EMBL" id="CAUYUJ010017093">
    <property type="protein sequence ID" value="CAK0871649.1"/>
    <property type="molecule type" value="Genomic_DNA"/>
</dbReference>
<reference evidence="2" key="1">
    <citation type="submission" date="2023-10" db="EMBL/GenBank/DDBJ databases">
        <authorList>
            <person name="Chen Y."/>
            <person name="Shah S."/>
            <person name="Dougan E. K."/>
            <person name="Thang M."/>
            <person name="Chan C."/>
        </authorList>
    </citation>
    <scope>NUCLEOTIDE SEQUENCE [LARGE SCALE GENOMIC DNA]</scope>
</reference>
<feature type="region of interest" description="Disordered" evidence="1">
    <location>
        <begin position="1"/>
        <end position="179"/>
    </location>
</feature>
<accession>A0ABN9VEY3</accession>
<keyword evidence="3" id="KW-1185">Reference proteome</keyword>
<proteinExistence type="predicted"/>
<feature type="compositionally biased region" description="Basic residues" evidence="1">
    <location>
        <begin position="70"/>
        <end position="79"/>
    </location>
</feature>
<evidence type="ECO:0000256" key="1">
    <source>
        <dbReference type="SAM" id="MobiDB-lite"/>
    </source>
</evidence>
<protein>
    <submittedName>
        <fullName evidence="2">Uncharacterized protein</fullName>
    </submittedName>
</protein>
<evidence type="ECO:0000313" key="3">
    <source>
        <dbReference type="Proteomes" id="UP001189429"/>
    </source>
</evidence>
<feature type="compositionally biased region" description="Polar residues" evidence="1">
    <location>
        <begin position="159"/>
        <end position="174"/>
    </location>
</feature>